<organism evidence="11 12">
    <name type="scientific">Pediococcus acidilactici</name>
    <dbReference type="NCBI Taxonomy" id="1254"/>
    <lineage>
        <taxon>Bacteria</taxon>
        <taxon>Bacillati</taxon>
        <taxon>Bacillota</taxon>
        <taxon>Bacilli</taxon>
        <taxon>Lactobacillales</taxon>
        <taxon>Lactobacillaceae</taxon>
        <taxon>Pediococcus</taxon>
        <taxon>Pediococcus acidilactici group</taxon>
    </lineage>
</organism>
<keyword evidence="5" id="KW-0413">Isomerase</keyword>
<evidence type="ECO:0000259" key="10">
    <source>
        <dbReference type="PROSITE" id="PS51198"/>
    </source>
</evidence>
<protein>
    <recommendedName>
        <fullName evidence="7">DNA 3'-5' helicase</fullName>
        <ecNumber evidence="7">5.6.2.4</ecNumber>
    </recommendedName>
</protein>
<evidence type="ECO:0000256" key="8">
    <source>
        <dbReference type="ARBA" id="ARBA00048988"/>
    </source>
</evidence>
<evidence type="ECO:0000256" key="3">
    <source>
        <dbReference type="ARBA" id="ARBA00022806"/>
    </source>
</evidence>
<comment type="catalytic activity">
    <reaction evidence="6">
        <text>Couples ATP hydrolysis with the unwinding of duplex DNA by translocating in the 3'-5' direction.</text>
        <dbReference type="EC" id="5.6.2.4"/>
    </reaction>
</comment>
<dbReference type="Pfam" id="PF13361">
    <property type="entry name" value="UvrD_C"/>
    <property type="match status" value="2"/>
</dbReference>
<gene>
    <name evidence="11" type="ORF">R0G89_10430</name>
</gene>
<comment type="caution">
    <text evidence="11">The sequence shown here is derived from an EMBL/GenBank/DDBJ whole genome shotgun (WGS) entry which is preliminary data.</text>
</comment>
<dbReference type="GO" id="GO:0000725">
    <property type="term" value="P:recombinational repair"/>
    <property type="evidence" value="ECO:0007669"/>
    <property type="project" value="TreeGrafter"/>
</dbReference>
<dbReference type="Proteomes" id="UP001280897">
    <property type="component" value="Unassembled WGS sequence"/>
</dbReference>
<dbReference type="AlphaFoldDB" id="A0AAW8YKM4"/>
<keyword evidence="4 9" id="KW-0067">ATP-binding</keyword>
<dbReference type="InterPro" id="IPR014017">
    <property type="entry name" value="DNA_helicase_UvrD-like_C"/>
</dbReference>
<dbReference type="GO" id="GO:0003677">
    <property type="term" value="F:DNA binding"/>
    <property type="evidence" value="ECO:0007669"/>
    <property type="project" value="InterPro"/>
</dbReference>
<evidence type="ECO:0000256" key="5">
    <source>
        <dbReference type="ARBA" id="ARBA00023235"/>
    </source>
</evidence>
<accession>A0AAW8YKM4</accession>
<evidence type="ECO:0000256" key="6">
    <source>
        <dbReference type="ARBA" id="ARBA00034617"/>
    </source>
</evidence>
<dbReference type="InterPro" id="IPR027417">
    <property type="entry name" value="P-loop_NTPase"/>
</dbReference>
<dbReference type="PROSITE" id="PS51198">
    <property type="entry name" value="UVRD_HELICASE_ATP_BIND"/>
    <property type="match status" value="1"/>
</dbReference>
<sequence length="605" mass="70437">MIKEVWNPRNGIKLEKNAKKAVFSEENTLILAGPGAGKTEMLAQRASYLLETGKCQNPYRILAISFKRDAASNLKERVKERTEKKNNIRLDSITFDSFSKRLVDQFIMAIPLKWRPPKGYTIEDSEIKETIYKNIEKPVYKYSRTTINNFFDKIKKPTLEEEPDGVWQLSLKGTENLKPNLTFKMINQLAIFLLQTNPNIKRLIQNAYPFVFLDEFQDTTALQYELITECFKDTTTVITAVGDTKQRIMGWAGALKTIFKDFKRDFSANELSLKMNHRSAPALVKLQESVCFLLEEGIENIRTSEKWGKEDGEIKLFKSTSEENEAQLVGDDILKRLSKGLRPEDIVILCKQKPDVYTKCLKNYLEEKDVQIRVEDPYQSLLKEPVVDLILKTISAADNTLESKEWQEYIDIVCKIKQITTSENDRQFGECLKSLNLFLKSFKKKLTGALDSEQVKKIKNEIMSYFKTESIQEAFPEYRNKSYLDRQLENFCDLIIKTKDNATNWQDIIDNFKGKNTISIMTIHKSKGLEYEAVYFVGLEDQAFWNFKKQRDEDIRAFFVAISRAKRILACTFCQKRNIDKVKRRHDEIRELYKLLDDNAEFICD</sequence>
<reference evidence="11" key="1">
    <citation type="journal article" date="2023" name="PeerJ">
        <title>Selection and evaluation of lactic acid bacteria from chicken feces in Thailand as potential probiotics.</title>
        <authorList>
            <person name="Khurajog B."/>
            <person name="Disastra Y."/>
            <person name="Lawwyne L.D."/>
            <person name="Sirichokchatchawan W."/>
            <person name="Niyomtham W."/>
            <person name="Yindee J."/>
            <person name="Hampson D.J."/>
            <person name="Prapasarakul N."/>
        </authorList>
    </citation>
    <scope>NUCLEOTIDE SEQUENCE</scope>
    <source>
        <strain evidence="11">BF9</strain>
    </source>
</reference>
<dbReference type="GO" id="GO:0005829">
    <property type="term" value="C:cytosol"/>
    <property type="evidence" value="ECO:0007669"/>
    <property type="project" value="TreeGrafter"/>
</dbReference>
<evidence type="ECO:0000256" key="9">
    <source>
        <dbReference type="PROSITE-ProRule" id="PRU00560"/>
    </source>
</evidence>
<dbReference type="SUPFAM" id="SSF52540">
    <property type="entry name" value="P-loop containing nucleoside triphosphate hydrolases"/>
    <property type="match status" value="1"/>
</dbReference>
<proteinExistence type="predicted"/>
<evidence type="ECO:0000256" key="1">
    <source>
        <dbReference type="ARBA" id="ARBA00022741"/>
    </source>
</evidence>
<evidence type="ECO:0000313" key="12">
    <source>
        <dbReference type="Proteomes" id="UP001280897"/>
    </source>
</evidence>
<comment type="catalytic activity">
    <reaction evidence="8">
        <text>ATP + H2O = ADP + phosphate + H(+)</text>
        <dbReference type="Rhea" id="RHEA:13065"/>
        <dbReference type="ChEBI" id="CHEBI:15377"/>
        <dbReference type="ChEBI" id="CHEBI:15378"/>
        <dbReference type="ChEBI" id="CHEBI:30616"/>
        <dbReference type="ChEBI" id="CHEBI:43474"/>
        <dbReference type="ChEBI" id="CHEBI:456216"/>
        <dbReference type="EC" id="5.6.2.4"/>
    </reaction>
</comment>
<evidence type="ECO:0000256" key="4">
    <source>
        <dbReference type="ARBA" id="ARBA00022840"/>
    </source>
</evidence>
<dbReference type="PANTHER" id="PTHR11070">
    <property type="entry name" value="UVRD / RECB / PCRA DNA HELICASE FAMILY MEMBER"/>
    <property type="match status" value="1"/>
</dbReference>
<dbReference type="CDD" id="cd17932">
    <property type="entry name" value="DEXQc_UvrD"/>
    <property type="match status" value="1"/>
</dbReference>
<feature type="domain" description="UvrD-like helicase ATP-binding" evidence="10">
    <location>
        <begin position="11"/>
        <end position="280"/>
    </location>
</feature>
<dbReference type="PANTHER" id="PTHR11070:SF67">
    <property type="entry name" value="DNA 3'-5' HELICASE"/>
    <property type="match status" value="1"/>
</dbReference>
<keyword evidence="2 9" id="KW-0378">Hydrolase</keyword>
<dbReference type="InterPro" id="IPR014016">
    <property type="entry name" value="UvrD-like_ATP-bd"/>
</dbReference>
<dbReference type="RefSeq" id="WP_160185844.1">
    <property type="nucleotide sequence ID" value="NZ_JAWJAV010000011.1"/>
</dbReference>
<dbReference type="GO" id="GO:0005524">
    <property type="term" value="F:ATP binding"/>
    <property type="evidence" value="ECO:0007669"/>
    <property type="project" value="UniProtKB-UniRule"/>
</dbReference>
<reference evidence="11" key="2">
    <citation type="submission" date="2023-10" db="EMBL/GenBank/DDBJ databases">
        <authorList>
            <person name="Khurajog B."/>
        </authorList>
    </citation>
    <scope>NUCLEOTIDE SEQUENCE</scope>
    <source>
        <strain evidence="11">BF9</strain>
    </source>
</reference>
<keyword evidence="3 9" id="KW-0347">Helicase</keyword>
<dbReference type="GO" id="GO:0043138">
    <property type="term" value="F:3'-5' DNA helicase activity"/>
    <property type="evidence" value="ECO:0007669"/>
    <property type="project" value="UniProtKB-EC"/>
</dbReference>
<dbReference type="InterPro" id="IPR000212">
    <property type="entry name" value="DNA_helicase_UvrD/REP"/>
</dbReference>
<evidence type="ECO:0000256" key="7">
    <source>
        <dbReference type="ARBA" id="ARBA00034808"/>
    </source>
</evidence>
<feature type="binding site" evidence="9">
    <location>
        <begin position="32"/>
        <end position="39"/>
    </location>
    <ligand>
        <name>ATP</name>
        <dbReference type="ChEBI" id="CHEBI:30616"/>
    </ligand>
</feature>
<dbReference type="EC" id="5.6.2.4" evidence="7"/>
<dbReference type="GO" id="GO:0016787">
    <property type="term" value="F:hydrolase activity"/>
    <property type="evidence" value="ECO:0007669"/>
    <property type="project" value="UniProtKB-UniRule"/>
</dbReference>
<evidence type="ECO:0000313" key="11">
    <source>
        <dbReference type="EMBL" id="MDV2622116.1"/>
    </source>
</evidence>
<dbReference type="EMBL" id="JAWJAV010000011">
    <property type="protein sequence ID" value="MDV2622116.1"/>
    <property type="molecule type" value="Genomic_DNA"/>
</dbReference>
<keyword evidence="1 9" id="KW-0547">Nucleotide-binding</keyword>
<dbReference type="Pfam" id="PF00580">
    <property type="entry name" value="UvrD-helicase"/>
    <property type="match status" value="1"/>
</dbReference>
<name>A0AAW8YKM4_PEDAC</name>
<evidence type="ECO:0000256" key="2">
    <source>
        <dbReference type="ARBA" id="ARBA00022801"/>
    </source>
</evidence>
<dbReference type="Gene3D" id="3.40.50.300">
    <property type="entry name" value="P-loop containing nucleotide triphosphate hydrolases"/>
    <property type="match status" value="3"/>
</dbReference>